<sequence length="99" mass="10034">MVKLVQLLLSGALIGTVLVAALPLPQPGELSDNLLGISSAAVFTAKYHAGRAADAVKDKAKSAVKVLGTVKKAEAAMKNSKDKPTGAGKKANKPPTSAK</sequence>
<proteinExistence type="predicted"/>
<feature type="chain" id="PRO_5020723695" evidence="2">
    <location>
        <begin position="22"/>
        <end position="99"/>
    </location>
</feature>
<accession>A0A4P9ZMJ0</accession>
<keyword evidence="2" id="KW-0732">Signal</keyword>
<dbReference type="EMBL" id="ML003796">
    <property type="protein sequence ID" value="RKP33510.1"/>
    <property type="molecule type" value="Genomic_DNA"/>
</dbReference>
<keyword evidence="4" id="KW-1185">Reference proteome</keyword>
<dbReference type="Proteomes" id="UP000268162">
    <property type="component" value="Unassembled WGS sequence"/>
</dbReference>
<evidence type="ECO:0000256" key="1">
    <source>
        <dbReference type="SAM" id="MobiDB-lite"/>
    </source>
</evidence>
<protein>
    <submittedName>
        <fullName evidence="3">Uncharacterized protein</fullName>
    </submittedName>
</protein>
<dbReference type="AlphaFoldDB" id="A0A4P9ZMJ0"/>
<name>A0A4P9ZMJ0_9FUNG</name>
<evidence type="ECO:0000256" key="2">
    <source>
        <dbReference type="SAM" id="SignalP"/>
    </source>
</evidence>
<feature type="region of interest" description="Disordered" evidence="1">
    <location>
        <begin position="75"/>
        <end position="99"/>
    </location>
</feature>
<feature type="compositionally biased region" description="Basic and acidic residues" evidence="1">
    <location>
        <begin position="75"/>
        <end position="84"/>
    </location>
</feature>
<reference evidence="4" key="1">
    <citation type="journal article" date="2018" name="Nat. Microbiol.">
        <title>Leveraging single-cell genomics to expand the fungal tree of life.</title>
        <authorList>
            <person name="Ahrendt S.R."/>
            <person name="Quandt C.A."/>
            <person name="Ciobanu D."/>
            <person name="Clum A."/>
            <person name="Salamov A."/>
            <person name="Andreopoulos B."/>
            <person name="Cheng J.F."/>
            <person name="Woyke T."/>
            <person name="Pelin A."/>
            <person name="Henrissat B."/>
            <person name="Reynolds N.K."/>
            <person name="Benny G.L."/>
            <person name="Smith M.E."/>
            <person name="James T.Y."/>
            <person name="Grigoriev I.V."/>
        </authorList>
    </citation>
    <scope>NUCLEOTIDE SEQUENCE [LARGE SCALE GENOMIC DNA]</scope>
    <source>
        <strain evidence="4">RSA 468</strain>
    </source>
</reference>
<feature type="signal peptide" evidence="2">
    <location>
        <begin position="1"/>
        <end position="21"/>
    </location>
</feature>
<evidence type="ECO:0000313" key="4">
    <source>
        <dbReference type="Proteomes" id="UP000268162"/>
    </source>
</evidence>
<organism evidence="3 4">
    <name type="scientific">Dimargaris cristalligena</name>
    <dbReference type="NCBI Taxonomy" id="215637"/>
    <lineage>
        <taxon>Eukaryota</taxon>
        <taxon>Fungi</taxon>
        <taxon>Fungi incertae sedis</taxon>
        <taxon>Zoopagomycota</taxon>
        <taxon>Kickxellomycotina</taxon>
        <taxon>Dimargaritomycetes</taxon>
        <taxon>Dimargaritales</taxon>
        <taxon>Dimargaritaceae</taxon>
        <taxon>Dimargaris</taxon>
    </lineage>
</organism>
<evidence type="ECO:0000313" key="3">
    <source>
        <dbReference type="EMBL" id="RKP33510.1"/>
    </source>
</evidence>
<gene>
    <name evidence="3" type="ORF">BJ085DRAFT_39165</name>
</gene>